<dbReference type="CDD" id="cd11349">
    <property type="entry name" value="AmyAc_3"/>
    <property type="match status" value="1"/>
</dbReference>
<evidence type="ECO:0000313" key="5">
    <source>
        <dbReference type="Proteomes" id="UP000283485"/>
    </source>
</evidence>
<dbReference type="GO" id="GO:0004556">
    <property type="term" value="F:alpha-amylase activity"/>
    <property type="evidence" value="ECO:0007669"/>
    <property type="project" value="TreeGrafter"/>
</dbReference>
<dbReference type="PANTHER" id="PTHR10357">
    <property type="entry name" value="ALPHA-AMYLASE FAMILY MEMBER"/>
    <property type="match status" value="1"/>
</dbReference>
<dbReference type="InterPro" id="IPR017853">
    <property type="entry name" value="GH"/>
</dbReference>
<reference evidence="4 5" key="1">
    <citation type="submission" date="2018-08" db="EMBL/GenBank/DDBJ databases">
        <title>A genome reference for cultivated species of the human gut microbiota.</title>
        <authorList>
            <person name="Zou Y."/>
            <person name="Xue W."/>
            <person name="Luo G."/>
        </authorList>
    </citation>
    <scope>NUCLEOTIDE SEQUENCE [LARGE SCALE GENOMIC DNA]</scope>
    <source>
        <strain evidence="3 5">AM23-23</strain>
        <strain evidence="2 4">TF10-3AC</strain>
    </source>
</reference>
<protein>
    <submittedName>
        <fullName evidence="2">Alpha-amylase</fullName>
    </submittedName>
</protein>
<dbReference type="Gene3D" id="3.20.20.80">
    <property type="entry name" value="Glycosidases"/>
    <property type="match status" value="2"/>
</dbReference>
<evidence type="ECO:0000313" key="4">
    <source>
        <dbReference type="Proteomes" id="UP000260862"/>
    </source>
</evidence>
<organism evidence="2 4">
    <name type="scientific">Phocaeicola plebeius</name>
    <dbReference type="NCBI Taxonomy" id="310297"/>
    <lineage>
        <taxon>Bacteria</taxon>
        <taxon>Pseudomonadati</taxon>
        <taxon>Bacteroidota</taxon>
        <taxon>Bacteroidia</taxon>
        <taxon>Bacteroidales</taxon>
        <taxon>Bacteroidaceae</taxon>
        <taxon>Phocaeicola</taxon>
    </lineage>
</organism>
<evidence type="ECO:0000313" key="2">
    <source>
        <dbReference type="EMBL" id="RGK54679.1"/>
    </source>
</evidence>
<evidence type="ECO:0000313" key="3">
    <source>
        <dbReference type="EMBL" id="RHF92948.1"/>
    </source>
</evidence>
<dbReference type="RefSeq" id="WP_117673063.1">
    <property type="nucleotide sequence ID" value="NZ_CABOGR010000018.1"/>
</dbReference>
<proteinExistence type="predicted"/>
<keyword evidence="4" id="KW-1185">Reference proteome</keyword>
<dbReference type="EMBL" id="QRHQ01000002">
    <property type="protein sequence ID" value="RHF92948.1"/>
    <property type="molecule type" value="Genomic_DNA"/>
</dbReference>
<dbReference type="Gene3D" id="2.60.40.1180">
    <property type="entry name" value="Golgi alpha-mannosidase II"/>
    <property type="match status" value="1"/>
</dbReference>
<evidence type="ECO:0000259" key="1">
    <source>
        <dbReference type="SMART" id="SM00642"/>
    </source>
</evidence>
<dbReference type="SUPFAM" id="SSF51011">
    <property type="entry name" value="Glycosyl hydrolase domain"/>
    <property type="match status" value="1"/>
</dbReference>
<dbReference type="Proteomes" id="UP000283485">
    <property type="component" value="Unassembled WGS sequence"/>
</dbReference>
<sequence>METTEKIIIYQVFTRLFGNQNKTCRPNGSLEENGCGKMNDFTKQALHEIKKLGATHIWYTGLIAHASQTDYTAYGIPKNHPSIVKGKAGSPYAIRDYYDIDPDLAEHVDKRMEEFEHLVTRSHECGLKVIMDFVPNHVARQYHSLAKPAGVKDLGENDDCSQDFNPQNNFYYIPGQKLAGEIDLYDPEQGNYEEMPAKATGNDRFDAWPNRNDWYETIKLNYGVDYLHHTGGHFDPIPDTWKKMEDILSYWAGKGIDGFRCDMAEMVPCEFWGWVIPRIKAAFPQIIFIAEVYNPNEYRNYIYNGHFDYLYDKVGLYDTLRNITCGYGSATGITHCWQSVDDIQDHMLNFLENHDEQRIASDFFAGNPFKAVPAFIVSSCLRSNPVMVYFGQELGEKGMDCEGFSGQDGRTTIFDYWNVDSIYRWSNRGRWNTHLLSEKEKELRKTYETILHICQKEQAISKGEFFDLMYVNLNGWQMNEHKQYAFLRKYGQEVLFIMVNFSDTATQVAVNVPAHAFEYFKMTPSAQCNAKDLLTGKTEKICFTPESPTCTELPAYGGKIFKLKVK</sequence>
<dbReference type="SUPFAM" id="SSF51445">
    <property type="entry name" value="(Trans)glycosidases"/>
    <property type="match status" value="1"/>
</dbReference>
<dbReference type="Proteomes" id="UP000260862">
    <property type="component" value="Unassembled WGS sequence"/>
</dbReference>
<dbReference type="InterPro" id="IPR006047">
    <property type="entry name" value="GH13_cat_dom"/>
</dbReference>
<dbReference type="AlphaFoldDB" id="A0A3E4MY58"/>
<feature type="domain" description="Glycosyl hydrolase family 13 catalytic" evidence="1">
    <location>
        <begin position="11"/>
        <end position="432"/>
    </location>
</feature>
<dbReference type="GO" id="GO:0009313">
    <property type="term" value="P:oligosaccharide catabolic process"/>
    <property type="evidence" value="ECO:0007669"/>
    <property type="project" value="TreeGrafter"/>
</dbReference>
<comment type="caution">
    <text evidence="2">The sequence shown here is derived from an EMBL/GenBank/DDBJ whole genome shotgun (WGS) entry which is preliminary data.</text>
</comment>
<dbReference type="PANTHER" id="PTHR10357:SF205">
    <property type="entry name" value="O-GLYCOSYL HYDROLASE FAMILY 13"/>
    <property type="match status" value="1"/>
</dbReference>
<dbReference type="Pfam" id="PF00128">
    <property type="entry name" value="Alpha-amylase"/>
    <property type="match status" value="1"/>
</dbReference>
<dbReference type="SMART" id="SM00642">
    <property type="entry name" value="Aamy"/>
    <property type="match status" value="1"/>
</dbReference>
<gene>
    <name evidence="3" type="ORF">DW653_01930</name>
    <name evidence="2" type="ORF">DXD04_10235</name>
</gene>
<dbReference type="EMBL" id="QSQT01000018">
    <property type="protein sequence ID" value="RGK54679.1"/>
    <property type="molecule type" value="Genomic_DNA"/>
</dbReference>
<dbReference type="InterPro" id="IPR013780">
    <property type="entry name" value="Glyco_hydro_b"/>
</dbReference>
<name>A0A3E4MY58_9BACT</name>
<accession>A0A3E4MY58</accession>